<reference evidence="2" key="1">
    <citation type="submission" date="2023-05" db="EMBL/GenBank/DDBJ databases">
        <authorList>
            <person name="Huff M."/>
        </authorList>
    </citation>
    <scope>NUCLEOTIDE SEQUENCE</scope>
</reference>
<evidence type="ECO:0008006" key="4">
    <source>
        <dbReference type="Google" id="ProtNLM"/>
    </source>
</evidence>
<dbReference type="Pfam" id="PF00450">
    <property type="entry name" value="Peptidase_S10"/>
    <property type="match status" value="1"/>
</dbReference>
<comment type="similarity">
    <text evidence="1">Belongs to the peptidase S10 family.</text>
</comment>
<sequence>MQADKIEQLPGQPDMVDFDQCVGYVTIDPKAERALFYYVVESAVNSSFIPLVLLLNGGPECTSLGYGAMEELGPSRVNSDGKTLFPNYETYSGIVQFCGLLNGNVSDRCWSYADKTPEEMRNIEINKFYTLVSYFNPCSDTYMEYYLNNANVQSALHTKRSNWTGRPAAALCFHPRKLGAHGDVSWVFGFKLPATEVFFRTVTTLFTAEATMAITNVVQDK</sequence>
<protein>
    <recommendedName>
        <fullName evidence="4">Serine carboxypeptidase</fullName>
    </recommendedName>
</protein>
<name>A0AAD1ZYP0_9LAMI</name>
<dbReference type="GO" id="GO:0004185">
    <property type="term" value="F:serine-type carboxypeptidase activity"/>
    <property type="evidence" value="ECO:0007669"/>
    <property type="project" value="InterPro"/>
</dbReference>
<dbReference type="Proteomes" id="UP000834106">
    <property type="component" value="Chromosome 16"/>
</dbReference>
<dbReference type="GO" id="GO:0005773">
    <property type="term" value="C:vacuole"/>
    <property type="evidence" value="ECO:0007669"/>
    <property type="project" value="TreeGrafter"/>
</dbReference>
<evidence type="ECO:0000256" key="1">
    <source>
        <dbReference type="ARBA" id="ARBA00009431"/>
    </source>
</evidence>
<accession>A0AAD1ZYP0</accession>
<dbReference type="GO" id="GO:0006508">
    <property type="term" value="P:proteolysis"/>
    <property type="evidence" value="ECO:0007669"/>
    <property type="project" value="InterPro"/>
</dbReference>
<dbReference type="EMBL" id="OU503051">
    <property type="protein sequence ID" value="CAI9778289.1"/>
    <property type="molecule type" value="Genomic_DNA"/>
</dbReference>
<evidence type="ECO:0000313" key="3">
    <source>
        <dbReference type="Proteomes" id="UP000834106"/>
    </source>
</evidence>
<dbReference type="AlphaFoldDB" id="A0AAD1ZYP0"/>
<dbReference type="InterPro" id="IPR001563">
    <property type="entry name" value="Peptidase_S10"/>
</dbReference>
<gene>
    <name evidence="2" type="ORF">FPE_LOCUS25719</name>
</gene>
<dbReference type="PANTHER" id="PTHR11802:SF470">
    <property type="entry name" value="CARBOXYPEPTIDASE"/>
    <property type="match status" value="1"/>
</dbReference>
<dbReference type="Gene3D" id="6.10.250.940">
    <property type="match status" value="1"/>
</dbReference>
<proteinExistence type="inferred from homology"/>
<keyword evidence="3" id="KW-1185">Reference proteome</keyword>
<dbReference type="InterPro" id="IPR029058">
    <property type="entry name" value="AB_hydrolase_fold"/>
</dbReference>
<organism evidence="2 3">
    <name type="scientific">Fraxinus pennsylvanica</name>
    <dbReference type="NCBI Taxonomy" id="56036"/>
    <lineage>
        <taxon>Eukaryota</taxon>
        <taxon>Viridiplantae</taxon>
        <taxon>Streptophyta</taxon>
        <taxon>Embryophyta</taxon>
        <taxon>Tracheophyta</taxon>
        <taxon>Spermatophyta</taxon>
        <taxon>Magnoliopsida</taxon>
        <taxon>eudicotyledons</taxon>
        <taxon>Gunneridae</taxon>
        <taxon>Pentapetalae</taxon>
        <taxon>asterids</taxon>
        <taxon>lamiids</taxon>
        <taxon>Lamiales</taxon>
        <taxon>Oleaceae</taxon>
        <taxon>Oleeae</taxon>
        <taxon>Fraxinus</taxon>
    </lineage>
</organism>
<dbReference type="SUPFAM" id="SSF53474">
    <property type="entry name" value="alpha/beta-Hydrolases"/>
    <property type="match status" value="1"/>
</dbReference>
<dbReference type="PANTHER" id="PTHR11802">
    <property type="entry name" value="SERINE PROTEASE FAMILY S10 SERINE CARBOXYPEPTIDASE"/>
    <property type="match status" value="1"/>
</dbReference>
<evidence type="ECO:0000313" key="2">
    <source>
        <dbReference type="EMBL" id="CAI9778289.1"/>
    </source>
</evidence>
<dbReference type="Gene3D" id="3.40.50.1820">
    <property type="entry name" value="alpha/beta hydrolase"/>
    <property type="match status" value="1"/>
</dbReference>